<name>A0ABQ8XTJ0_9EUKA</name>
<proteinExistence type="predicted"/>
<dbReference type="EMBL" id="JAOAOG010000259">
    <property type="protein sequence ID" value="KAJ6235414.1"/>
    <property type="molecule type" value="Genomic_DNA"/>
</dbReference>
<accession>A0ABQ8XTJ0</accession>
<gene>
    <name evidence="1" type="ORF">M0813_28620</name>
</gene>
<reference evidence="1" key="1">
    <citation type="submission" date="2022-08" db="EMBL/GenBank/DDBJ databases">
        <title>Novel sulfate-reducing endosymbionts in the free-living metamonad Anaeramoeba.</title>
        <authorList>
            <person name="Jerlstrom-Hultqvist J."/>
            <person name="Cepicka I."/>
            <person name="Gallot-Lavallee L."/>
            <person name="Salas-Leiva D."/>
            <person name="Curtis B.A."/>
            <person name="Zahonova K."/>
            <person name="Pipaliya S."/>
            <person name="Dacks J."/>
            <person name="Roger A.J."/>
        </authorList>
    </citation>
    <scope>NUCLEOTIDE SEQUENCE</scope>
    <source>
        <strain evidence="1">Schooner1</strain>
    </source>
</reference>
<protein>
    <submittedName>
        <fullName evidence="1">Kinetochore scaffold 1</fullName>
    </submittedName>
</protein>
<sequence>MQFSTIIERIDDLLQEIDQIKKQHSFVSLGENGQLNVVFSSLKSKSRAFVNFKINLGYPFSRIKILNMAGPKQNEINHIIDNYQVGYNSLTNVCNQIAKKFN</sequence>
<comment type="caution">
    <text evidence="1">The sequence shown here is derived from an EMBL/GenBank/DDBJ whole genome shotgun (WGS) entry which is preliminary data.</text>
</comment>
<keyword evidence="2" id="KW-1185">Reference proteome</keyword>
<dbReference type="Proteomes" id="UP001150062">
    <property type="component" value="Unassembled WGS sequence"/>
</dbReference>
<organism evidence="1 2">
    <name type="scientific">Anaeramoeba flamelloides</name>
    <dbReference type="NCBI Taxonomy" id="1746091"/>
    <lineage>
        <taxon>Eukaryota</taxon>
        <taxon>Metamonada</taxon>
        <taxon>Anaeramoebidae</taxon>
        <taxon>Anaeramoeba</taxon>
    </lineage>
</organism>
<evidence type="ECO:0000313" key="1">
    <source>
        <dbReference type="EMBL" id="KAJ6235414.1"/>
    </source>
</evidence>
<evidence type="ECO:0000313" key="2">
    <source>
        <dbReference type="Proteomes" id="UP001150062"/>
    </source>
</evidence>